<feature type="binding site" evidence="5">
    <location>
        <position position="255"/>
    </location>
    <ligand>
        <name>Mn(2+)</name>
        <dbReference type="ChEBI" id="CHEBI:29035"/>
        <label>2</label>
    </ligand>
</feature>
<protein>
    <recommendedName>
        <fullName evidence="5 6">Formimidoylglutamase</fullName>
        <ecNumber evidence="5 6">3.5.3.8</ecNumber>
    </recommendedName>
    <alternativeName>
        <fullName evidence="5">Formiminoglutamase</fullName>
    </alternativeName>
    <alternativeName>
        <fullName evidence="5">Formiminoglutamate hydrolase</fullName>
    </alternativeName>
</protein>
<dbReference type="Pfam" id="PF00491">
    <property type="entry name" value="Arginase"/>
    <property type="match status" value="1"/>
</dbReference>
<keyword evidence="2 5" id="KW-0378">Hydrolase</keyword>
<dbReference type="PIRSF" id="PIRSF036979">
    <property type="entry name" value="Arginase"/>
    <property type="match status" value="1"/>
</dbReference>
<dbReference type="InterPro" id="IPR023696">
    <property type="entry name" value="Ureohydrolase_dom_sf"/>
</dbReference>
<evidence type="ECO:0000256" key="8">
    <source>
        <dbReference type="PROSITE-ProRule" id="PRU00742"/>
    </source>
</evidence>
<dbReference type="InterPro" id="IPR006035">
    <property type="entry name" value="Ureohydrolase"/>
</dbReference>
<feature type="binding site" evidence="5 7">
    <location>
        <position position="163"/>
    </location>
    <ligand>
        <name>Mn(2+)</name>
        <dbReference type="ChEBI" id="CHEBI:29035"/>
        <label>1</label>
    </ligand>
</feature>
<dbReference type="GO" id="GO:0033389">
    <property type="term" value="P:putrescine biosynthetic process from arginine, via agmatine"/>
    <property type="evidence" value="ECO:0007669"/>
    <property type="project" value="TreeGrafter"/>
</dbReference>
<evidence type="ECO:0000256" key="3">
    <source>
        <dbReference type="ARBA" id="ARBA00022808"/>
    </source>
</evidence>
<comment type="pathway">
    <text evidence="5">Amino-acid degradation; L-histidine degradation into L-glutamate; L-glutamate from N-formimidoyl-L-glutamate (hydrolase route): step 1/1.</text>
</comment>
<dbReference type="GO" id="GO:0019556">
    <property type="term" value="P:L-histidine catabolic process to glutamate and formamide"/>
    <property type="evidence" value="ECO:0007669"/>
    <property type="project" value="UniProtKB-UniRule"/>
</dbReference>
<comment type="function">
    <text evidence="5">Catalyzes the conversion of N-formimidoyl-L-glutamate to L-glutamate and formamide.</text>
</comment>
<dbReference type="GO" id="GO:0019557">
    <property type="term" value="P:L-histidine catabolic process to glutamate and formate"/>
    <property type="evidence" value="ECO:0007669"/>
    <property type="project" value="UniProtKB-UniPathway"/>
</dbReference>
<feature type="binding site" evidence="5 7">
    <location>
        <position position="133"/>
    </location>
    <ligand>
        <name>Mn(2+)</name>
        <dbReference type="ChEBI" id="CHEBI:29035"/>
        <label>1</label>
    </ligand>
</feature>
<gene>
    <name evidence="5 9" type="primary">hutG</name>
    <name evidence="9" type="ORF">FXF47_08930</name>
</gene>
<organism evidence="9 10">
    <name type="scientific">Candidatus Mcinerneyibacterium aminivorans</name>
    <dbReference type="NCBI Taxonomy" id="2703815"/>
    <lineage>
        <taxon>Bacteria</taxon>
        <taxon>Candidatus Macinerneyibacteriota</taxon>
        <taxon>Candidatus Mcinerneyibacteria</taxon>
        <taxon>Candidatus Mcinerneyibacteriales</taxon>
        <taxon>Candidatus Mcinerneyibacteriaceae</taxon>
        <taxon>Candidatus Mcinerneyibacterium</taxon>
    </lineage>
</organism>
<evidence type="ECO:0000256" key="4">
    <source>
        <dbReference type="ARBA" id="ARBA00023211"/>
    </source>
</evidence>
<dbReference type="PROSITE" id="PS51409">
    <property type="entry name" value="ARGINASE_2"/>
    <property type="match status" value="1"/>
</dbReference>
<dbReference type="HAMAP" id="MF_00737">
    <property type="entry name" value="Formimidoylglutam"/>
    <property type="match status" value="1"/>
</dbReference>
<feature type="binding site" evidence="5">
    <location>
        <position position="163"/>
    </location>
    <ligand>
        <name>Mn(2+)</name>
        <dbReference type="ChEBI" id="CHEBI:29035"/>
        <label>2</label>
    </ligand>
</feature>
<keyword evidence="10" id="KW-1185">Reference proteome</keyword>
<evidence type="ECO:0000313" key="10">
    <source>
        <dbReference type="Proteomes" id="UP000324143"/>
    </source>
</evidence>
<dbReference type="PANTHER" id="PTHR11358:SF35">
    <property type="entry name" value="FORMIMIDOYLGLUTAMASE"/>
    <property type="match status" value="1"/>
</dbReference>
<dbReference type="AlphaFoldDB" id="A0A5D0MIV4"/>
<feature type="binding site" evidence="5 7">
    <location>
        <position position="255"/>
    </location>
    <ligand>
        <name>Mn(2+)</name>
        <dbReference type="ChEBI" id="CHEBI:29035"/>
        <label>1</label>
    </ligand>
</feature>
<dbReference type="Proteomes" id="UP000324143">
    <property type="component" value="Unassembled WGS sequence"/>
</dbReference>
<feature type="binding site" evidence="7">
    <location>
        <position position="165"/>
    </location>
    <ligand>
        <name>Mn(2+)</name>
        <dbReference type="ChEBI" id="CHEBI:29035"/>
        <label>1</label>
    </ligand>
</feature>
<dbReference type="Gene3D" id="3.40.800.10">
    <property type="entry name" value="Ureohydrolase domain"/>
    <property type="match status" value="1"/>
</dbReference>
<dbReference type="NCBIfam" id="TIGR01227">
    <property type="entry name" value="hutG"/>
    <property type="match status" value="1"/>
</dbReference>
<comment type="caution">
    <text evidence="9">The sequence shown here is derived from an EMBL/GenBank/DDBJ whole genome shotgun (WGS) entry which is preliminary data.</text>
</comment>
<sequence length="333" mass="37711">MQYYRGPDKEIWDGRIDSKDEYDSFRWHQIVRLINLRDKKLDDIEAGFGFLGFCCDEGVKRNKGRIGASKGPIHIRKELANLPVNFKNEVGLYDCGNFYCEDQKLLKAQKRIGRGIEKMLNNGLFPVVLGGGHETAYGHFLGINSFLKNKKLSEKKLGIINFDAHFDLRPCKAGGNSGTMFTQIADITKSENMGFNYLCTGIQISGNTRSLFKKAEKLGVEYIFAKDIKSYNLIKIFEKIDNFISRNDYIYITICSDVFSSAFAPGVSSPQPFGMDPENVLTIFKHILKSEKVISFDISEVSPRFDSDNRTAKLAAIIIFALVNNLTKLYEKL</sequence>
<evidence type="ECO:0000256" key="2">
    <source>
        <dbReference type="ARBA" id="ARBA00022801"/>
    </source>
</evidence>
<comment type="cofactor">
    <cofactor evidence="5 7">
        <name>Mn(2+)</name>
        <dbReference type="ChEBI" id="CHEBI:29035"/>
    </cofactor>
    <text evidence="5 7">Binds 2 manganese ions per subunit.</text>
</comment>
<dbReference type="GO" id="GO:0008783">
    <property type="term" value="F:agmatinase activity"/>
    <property type="evidence" value="ECO:0007669"/>
    <property type="project" value="TreeGrafter"/>
</dbReference>
<feature type="binding site" evidence="5">
    <location>
        <position position="165"/>
    </location>
    <ligand>
        <name>Mn(2+)</name>
        <dbReference type="ChEBI" id="CHEBI:29035"/>
        <label>2</label>
    </ligand>
</feature>
<dbReference type="UniPathway" id="UPA00379">
    <property type="reaction ID" value="UER00552"/>
</dbReference>
<dbReference type="GO" id="GO:0050415">
    <property type="term" value="F:formimidoylglutamase activity"/>
    <property type="evidence" value="ECO:0007669"/>
    <property type="project" value="UniProtKB-UniRule"/>
</dbReference>
<accession>A0A5D0MIV4</accession>
<dbReference type="InterPro" id="IPR005923">
    <property type="entry name" value="HutG"/>
</dbReference>
<keyword evidence="4 5" id="KW-0464">Manganese</keyword>
<comment type="catalytic activity">
    <reaction evidence="5">
        <text>N-formimidoyl-L-glutamate + H2O = formamide + L-glutamate</text>
        <dbReference type="Rhea" id="RHEA:22492"/>
        <dbReference type="ChEBI" id="CHEBI:15377"/>
        <dbReference type="ChEBI" id="CHEBI:16397"/>
        <dbReference type="ChEBI" id="CHEBI:29985"/>
        <dbReference type="ChEBI" id="CHEBI:58928"/>
        <dbReference type="EC" id="3.5.3.8"/>
    </reaction>
</comment>
<feature type="binding site" evidence="5">
    <location>
        <position position="257"/>
    </location>
    <ligand>
        <name>Mn(2+)</name>
        <dbReference type="ChEBI" id="CHEBI:29035"/>
        <label>2</label>
    </ligand>
</feature>
<feature type="binding site" evidence="5 7">
    <location>
        <position position="167"/>
    </location>
    <ligand>
        <name>Mn(2+)</name>
        <dbReference type="ChEBI" id="CHEBI:29035"/>
        <label>1</label>
    </ligand>
</feature>
<name>A0A5D0MIV4_9BACT</name>
<proteinExistence type="inferred from homology"/>
<evidence type="ECO:0000256" key="1">
    <source>
        <dbReference type="ARBA" id="ARBA00022723"/>
    </source>
</evidence>
<dbReference type="EC" id="3.5.3.8" evidence="5 6"/>
<dbReference type="CDD" id="cd09988">
    <property type="entry name" value="Formimidoylglutamase"/>
    <property type="match status" value="1"/>
</dbReference>
<comment type="similarity">
    <text evidence="5 8">Belongs to the arginase family.</text>
</comment>
<evidence type="ECO:0000256" key="5">
    <source>
        <dbReference type="HAMAP-Rule" id="MF_00737"/>
    </source>
</evidence>
<dbReference type="EMBL" id="VSIX01000130">
    <property type="protein sequence ID" value="TYB30499.1"/>
    <property type="molecule type" value="Genomic_DNA"/>
</dbReference>
<dbReference type="PANTHER" id="PTHR11358">
    <property type="entry name" value="ARGINASE/AGMATINASE"/>
    <property type="match status" value="1"/>
</dbReference>
<reference evidence="9" key="1">
    <citation type="submission" date="2019-08" db="EMBL/GenBank/DDBJ databases">
        <title>Genomic characterization of a novel candidate phylum (ARYD3) from a high temperature, high salinity tertiary oil reservoir in north central Oklahoma, USA.</title>
        <authorList>
            <person name="Youssef N.H."/>
            <person name="Yadav A."/>
            <person name="Elshahed M.S."/>
        </authorList>
    </citation>
    <scope>NUCLEOTIDE SEQUENCE [LARGE SCALE GENOMIC DNA]</scope>
    <source>
        <strain evidence="9">ARYD3</strain>
    </source>
</reference>
<feature type="binding site" evidence="7">
    <location>
        <position position="257"/>
    </location>
    <ligand>
        <name>Mn(2+)</name>
        <dbReference type="ChEBI" id="CHEBI:29035"/>
        <label>1</label>
    </ligand>
</feature>
<dbReference type="SUPFAM" id="SSF52768">
    <property type="entry name" value="Arginase/deacetylase"/>
    <property type="match status" value="1"/>
</dbReference>
<keyword evidence="3 5" id="KW-0369">Histidine metabolism</keyword>
<evidence type="ECO:0000256" key="7">
    <source>
        <dbReference type="PIRSR" id="PIRSR036979-1"/>
    </source>
</evidence>
<evidence type="ECO:0000313" key="9">
    <source>
        <dbReference type="EMBL" id="TYB30499.1"/>
    </source>
</evidence>
<evidence type="ECO:0000256" key="6">
    <source>
        <dbReference type="NCBIfam" id="TIGR01227"/>
    </source>
</evidence>
<keyword evidence="1 5" id="KW-0479">Metal-binding</keyword>
<dbReference type="GO" id="GO:0030145">
    <property type="term" value="F:manganese ion binding"/>
    <property type="evidence" value="ECO:0007669"/>
    <property type="project" value="UniProtKB-UniRule"/>
</dbReference>